<evidence type="ECO:0000313" key="1">
    <source>
        <dbReference type="EMBL" id="VDG27923.1"/>
    </source>
</evidence>
<sequence>MKIELEFKDTALREAKVVGQALMINGVKTDLGVAIETETLVDPEEGFTYERYWLDHFDFARIPDWVWQNGLAFDVTTLTDKGCEPHLLIGLYTRYSDITV</sequence>
<evidence type="ECO:0000313" key="2">
    <source>
        <dbReference type="Proteomes" id="UP000289996"/>
    </source>
</evidence>
<organism evidence="1 2">
    <name type="scientific">Lactiplantibacillus mudanjiangensis</name>
    <dbReference type="NCBI Taxonomy" id="1296538"/>
    <lineage>
        <taxon>Bacteria</taxon>
        <taxon>Bacillati</taxon>
        <taxon>Bacillota</taxon>
        <taxon>Bacilli</taxon>
        <taxon>Lactobacillales</taxon>
        <taxon>Lactobacillaceae</taxon>
        <taxon>Lactiplantibacillus</taxon>
    </lineage>
</organism>
<dbReference type="RefSeq" id="WP_130845012.1">
    <property type="nucleotide sequence ID" value="NZ_BJDY01000004.1"/>
</dbReference>
<gene>
    <name evidence="1" type="ORF">MUDAN_MDHGFNIF_02740</name>
</gene>
<accession>A0A660DX52</accession>
<protein>
    <submittedName>
        <fullName evidence="1">Uncharacterized protein</fullName>
    </submittedName>
</protein>
<dbReference type="Proteomes" id="UP000289996">
    <property type="component" value="Unassembled WGS sequence"/>
</dbReference>
<keyword evidence="2" id="KW-1185">Reference proteome</keyword>
<proteinExistence type="predicted"/>
<reference evidence="1 2" key="1">
    <citation type="submission" date="2018-11" db="EMBL/GenBank/DDBJ databases">
        <authorList>
            <person name="Wuyts S."/>
        </authorList>
    </citation>
    <scope>NUCLEOTIDE SEQUENCE [LARGE SCALE GENOMIC DNA]</scope>
    <source>
        <strain evidence="1">Lactobacillus mudanjiangensis AMBF249</strain>
    </source>
</reference>
<dbReference type="EMBL" id="UYIG01000068">
    <property type="protein sequence ID" value="VDG27923.1"/>
    <property type="molecule type" value="Genomic_DNA"/>
</dbReference>
<dbReference type="AlphaFoldDB" id="A0A660DX52"/>
<name>A0A660DX52_9LACO</name>